<dbReference type="InterPro" id="IPR011058">
    <property type="entry name" value="Cyanovirin-N"/>
</dbReference>
<dbReference type="Proteomes" id="UP001212841">
    <property type="component" value="Unassembled WGS sequence"/>
</dbReference>
<comment type="caution">
    <text evidence="2">The sequence shown here is derived from an EMBL/GenBank/DDBJ whole genome shotgun (WGS) entry which is preliminary data.</text>
</comment>
<sequence>MSLFEQVAEYLVGAAVLPPYAQRYPQTVKNIRLVPSPTNVILHADCLKKDGTYRTSSIDLNPCIGKPESGRLNPKRGYTTHLLSDPKYFRNLRLEDGGKTLKAEVVGYGDHTFNLGLHLFNHNGWLEFWVKEEDDILPDWVVNLAEAVGGDFEEYLEGPDAGETMFELAKEILGIETALDKWEDEWERKNDGWWEDVRLEGKDKKILVRRGK</sequence>
<dbReference type="Pfam" id="PF08881">
    <property type="entry name" value="CVNH"/>
    <property type="match status" value="1"/>
</dbReference>
<dbReference type="Gene3D" id="2.30.60.10">
    <property type="entry name" value="Cyanovirin-N"/>
    <property type="match status" value="1"/>
</dbReference>
<dbReference type="EMBL" id="JADGJD010001362">
    <property type="protein sequence ID" value="KAJ3043360.1"/>
    <property type="molecule type" value="Genomic_DNA"/>
</dbReference>
<evidence type="ECO:0000313" key="3">
    <source>
        <dbReference type="Proteomes" id="UP001212841"/>
    </source>
</evidence>
<reference evidence="2" key="1">
    <citation type="submission" date="2020-05" db="EMBL/GenBank/DDBJ databases">
        <title>Phylogenomic resolution of chytrid fungi.</title>
        <authorList>
            <person name="Stajich J.E."/>
            <person name="Amses K."/>
            <person name="Simmons R."/>
            <person name="Seto K."/>
            <person name="Myers J."/>
            <person name="Bonds A."/>
            <person name="Quandt C.A."/>
            <person name="Barry K."/>
            <person name="Liu P."/>
            <person name="Grigoriev I."/>
            <person name="Longcore J.E."/>
            <person name="James T.Y."/>
        </authorList>
    </citation>
    <scope>NUCLEOTIDE SEQUENCE</scope>
    <source>
        <strain evidence="2">JEL0318</strain>
    </source>
</reference>
<accession>A0AAD5S686</accession>
<organism evidence="2 3">
    <name type="scientific">Rhizophlyctis rosea</name>
    <dbReference type="NCBI Taxonomy" id="64517"/>
    <lineage>
        <taxon>Eukaryota</taxon>
        <taxon>Fungi</taxon>
        <taxon>Fungi incertae sedis</taxon>
        <taxon>Chytridiomycota</taxon>
        <taxon>Chytridiomycota incertae sedis</taxon>
        <taxon>Chytridiomycetes</taxon>
        <taxon>Rhizophlyctidales</taxon>
        <taxon>Rhizophlyctidaceae</taxon>
        <taxon>Rhizophlyctis</taxon>
    </lineage>
</organism>
<evidence type="ECO:0000313" key="2">
    <source>
        <dbReference type="EMBL" id="KAJ3043360.1"/>
    </source>
</evidence>
<proteinExistence type="predicted"/>
<keyword evidence="3" id="KW-1185">Reference proteome</keyword>
<gene>
    <name evidence="2" type="ORF">HK097_001769</name>
</gene>
<dbReference type="AlphaFoldDB" id="A0AAD5S686"/>
<protein>
    <recommendedName>
        <fullName evidence="1">Cyanovirin-N domain-containing protein</fullName>
    </recommendedName>
</protein>
<name>A0AAD5S686_9FUNG</name>
<feature type="domain" description="Cyanovirin-N" evidence="1">
    <location>
        <begin position="26"/>
        <end position="126"/>
    </location>
</feature>
<dbReference type="InterPro" id="IPR036673">
    <property type="entry name" value="Cyanovirin-N_sf"/>
</dbReference>
<dbReference type="SUPFAM" id="SSF51322">
    <property type="entry name" value="Cyanovirin-N"/>
    <property type="match status" value="1"/>
</dbReference>
<evidence type="ECO:0000259" key="1">
    <source>
        <dbReference type="Pfam" id="PF08881"/>
    </source>
</evidence>